<evidence type="ECO:0000313" key="9">
    <source>
        <dbReference type="Proteomes" id="UP000663880"/>
    </source>
</evidence>
<dbReference type="AlphaFoldDB" id="A0A821X4B4"/>
<keyword evidence="2" id="KW-0540">Nuclease</keyword>
<evidence type="ECO:0000256" key="5">
    <source>
        <dbReference type="PIRSR" id="PIRSR640255-2"/>
    </source>
</evidence>
<dbReference type="Gene3D" id="3.40.570.10">
    <property type="entry name" value="Extracellular Endonuclease, subunit A"/>
    <property type="match status" value="1"/>
</dbReference>
<keyword evidence="5" id="KW-0479">Metal-binding</keyword>
<evidence type="ECO:0000256" key="3">
    <source>
        <dbReference type="ARBA" id="ARBA00022759"/>
    </source>
</evidence>
<keyword evidence="9" id="KW-1185">Reference proteome</keyword>
<feature type="active site" description="Proton acceptor" evidence="4">
    <location>
        <position position="273"/>
    </location>
</feature>
<dbReference type="GO" id="GO:0006309">
    <property type="term" value="P:apoptotic DNA fragmentation"/>
    <property type="evidence" value="ECO:0007669"/>
    <property type="project" value="TreeGrafter"/>
</dbReference>
<dbReference type="GO" id="GO:0005743">
    <property type="term" value="C:mitochondrial inner membrane"/>
    <property type="evidence" value="ECO:0007669"/>
    <property type="project" value="TreeGrafter"/>
</dbReference>
<dbReference type="FunFam" id="3.40.570.10:FF:000007">
    <property type="entry name" value="Alkaline nuclease"/>
    <property type="match status" value="1"/>
</dbReference>
<dbReference type="GO" id="GO:0004521">
    <property type="term" value="F:RNA endonuclease activity"/>
    <property type="evidence" value="ECO:0007669"/>
    <property type="project" value="TreeGrafter"/>
</dbReference>
<evidence type="ECO:0000256" key="6">
    <source>
        <dbReference type="SAM" id="SignalP"/>
    </source>
</evidence>
<dbReference type="PANTHER" id="PTHR13966">
    <property type="entry name" value="ENDONUCLEASE RELATED"/>
    <property type="match status" value="1"/>
</dbReference>
<proteinExistence type="inferred from homology"/>
<evidence type="ECO:0000256" key="1">
    <source>
        <dbReference type="ARBA" id="ARBA00010052"/>
    </source>
</evidence>
<dbReference type="Pfam" id="PF01223">
    <property type="entry name" value="Endonuclease_NS"/>
    <property type="match status" value="1"/>
</dbReference>
<feature type="domain" description="DNA/RNA non-specific endonuclease/pyrophosphatase/phosphodiesterase" evidence="7">
    <location>
        <begin position="188"/>
        <end position="431"/>
    </location>
</feature>
<dbReference type="GO" id="GO:0000014">
    <property type="term" value="F:single-stranded DNA endodeoxyribonuclease activity"/>
    <property type="evidence" value="ECO:0007669"/>
    <property type="project" value="TreeGrafter"/>
</dbReference>
<comment type="caution">
    <text evidence="8">The sequence shown here is derived from an EMBL/GenBank/DDBJ whole genome shotgun (WGS) entry which is preliminary data.</text>
</comment>
<dbReference type="Proteomes" id="UP000663880">
    <property type="component" value="Unassembled WGS sequence"/>
</dbReference>
<evidence type="ECO:0000313" key="8">
    <source>
        <dbReference type="EMBL" id="CAF4936059.1"/>
    </source>
</evidence>
<dbReference type="GO" id="GO:0005634">
    <property type="term" value="C:nucleus"/>
    <property type="evidence" value="ECO:0007669"/>
    <property type="project" value="TreeGrafter"/>
</dbReference>
<feature type="binding site" evidence="5">
    <location>
        <position position="303"/>
    </location>
    <ligand>
        <name>Mg(2+)</name>
        <dbReference type="ChEBI" id="CHEBI:18420"/>
        <note>catalytic</note>
    </ligand>
</feature>
<dbReference type="GO" id="GO:0046872">
    <property type="term" value="F:metal ion binding"/>
    <property type="evidence" value="ECO:0007669"/>
    <property type="project" value="UniProtKB-KW"/>
</dbReference>
<evidence type="ECO:0000256" key="4">
    <source>
        <dbReference type="PIRSR" id="PIRSR640255-1"/>
    </source>
</evidence>
<evidence type="ECO:0000256" key="2">
    <source>
        <dbReference type="ARBA" id="ARBA00022722"/>
    </source>
</evidence>
<dbReference type="PANTHER" id="PTHR13966:SF19">
    <property type="entry name" value="NUCLEASE EXOG, MITOCHONDRIAL"/>
    <property type="match status" value="1"/>
</dbReference>
<evidence type="ECO:0000259" key="7">
    <source>
        <dbReference type="SMART" id="SM00892"/>
    </source>
</evidence>
<name>A0A821X4B4_9NEOP</name>
<protein>
    <recommendedName>
        <fullName evidence="7">DNA/RNA non-specific endonuclease/pyrophosphatase/phosphodiesterase domain-containing protein</fullName>
    </recommendedName>
</protein>
<dbReference type="InterPro" id="IPR040255">
    <property type="entry name" value="Non-specific_endonuclease"/>
</dbReference>
<accession>A0A821X4B4</accession>
<reference evidence="8" key="1">
    <citation type="submission" date="2021-02" db="EMBL/GenBank/DDBJ databases">
        <authorList>
            <person name="Steward A R."/>
        </authorList>
    </citation>
    <scope>NUCLEOTIDE SEQUENCE</scope>
</reference>
<dbReference type="GO" id="GO:0003676">
    <property type="term" value="F:nucleic acid binding"/>
    <property type="evidence" value="ECO:0007669"/>
    <property type="project" value="InterPro"/>
</dbReference>
<feature type="signal peptide" evidence="6">
    <location>
        <begin position="1"/>
        <end position="15"/>
    </location>
</feature>
<dbReference type="InterPro" id="IPR044925">
    <property type="entry name" value="His-Me_finger_sf"/>
</dbReference>
<organism evidence="8 9">
    <name type="scientific">Pieris macdunnoughi</name>
    <dbReference type="NCBI Taxonomy" id="345717"/>
    <lineage>
        <taxon>Eukaryota</taxon>
        <taxon>Metazoa</taxon>
        <taxon>Ecdysozoa</taxon>
        <taxon>Arthropoda</taxon>
        <taxon>Hexapoda</taxon>
        <taxon>Insecta</taxon>
        <taxon>Pterygota</taxon>
        <taxon>Neoptera</taxon>
        <taxon>Endopterygota</taxon>
        <taxon>Lepidoptera</taxon>
        <taxon>Glossata</taxon>
        <taxon>Ditrysia</taxon>
        <taxon>Papilionoidea</taxon>
        <taxon>Pieridae</taxon>
        <taxon>Pierinae</taxon>
        <taxon>Pieris</taxon>
    </lineage>
</organism>
<keyword evidence="3" id="KW-0378">Hydrolase</keyword>
<keyword evidence="3" id="KW-0255">Endonuclease</keyword>
<dbReference type="InterPro" id="IPR044929">
    <property type="entry name" value="DNA/RNA_non-sp_Endonuclease_sf"/>
</dbReference>
<keyword evidence="6" id="KW-0732">Signal</keyword>
<dbReference type="SUPFAM" id="SSF54060">
    <property type="entry name" value="His-Me finger endonucleases"/>
    <property type="match status" value="1"/>
</dbReference>
<dbReference type="InterPro" id="IPR001604">
    <property type="entry name" value="Endo_G_ENPP1-like_dom"/>
</dbReference>
<dbReference type="EMBL" id="CAJOBZ010000064">
    <property type="protein sequence ID" value="CAF4936059.1"/>
    <property type="molecule type" value="Genomic_DNA"/>
</dbReference>
<comment type="similarity">
    <text evidence="1">Belongs to the DNA/RNA non-specific endonuclease family.</text>
</comment>
<dbReference type="OrthoDB" id="5960141at2759"/>
<sequence length="448" mass="51165">MKFVLLVTLFAAVSSIPTELPYPDELVYKLGEEEFEDYVDKWIEFQQRKWTNASEATTTSARSGCTLNVRNDFSNPQPVFIHRWLNNYLAPYGNSGQVRLNSGDEIIVACTGSGRQIRHPNIISNVAVATARCVNNNLVSGAGWLNGNRAFRQLTCSDHSSSQAVETNERCYGNNVVIRVGYVVNNVFYPTYWSCYDKRRFEVLYVWYPQNPTNSVPQTGVDRPNWMAGNFFPGVNINNLYTRNRQREAIARSVGNNMVDRYVTNQQFLSRGHLIAKSDQVFATGQRATFYFVNAGPQWQPFNGGNWNSLELNLRDRIARAGYHTTIYTGTFGVTQLRNSAGRYVDLFLDNTGNNRRVPVPQYFYKVAYDANRRIGTAFIGINNPYYTLAEARALQFCTDRCRNNNAFSWLRWQPDRVDIGYSFCCTIADFRRRVPHLPAFTVNGLLS</sequence>
<dbReference type="SMART" id="SM00892">
    <property type="entry name" value="Endonuclease_NS"/>
    <property type="match status" value="1"/>
</dbReference>
<feature type="chain" id="PRO_5032756639" description="DNA/RNA non-specific endonuclease/pyrophosphatase/phosphodiesterase domain-containing protein" evidence="6">
    <location>
        <begin position="16"/>
        <end position="448"/>
    </location>
</feature>
<gene>
    <name evidence="8" type="ORF">PMACD_LOCUS14275</name>
</gene>